<reference evidence="2 3" key="1">
    <citation type="journal article" date="2006" name="J. Bacteriol.">
        <title>The genome sequence of the obligately chemolithoautotrophic, facultatively anaerobic bacterium Thiobacillus denitrificans.</title>
        <authorList>
            <person name="Beller H.R."/>
            <person name="Chain P.S."/>
            <person name="Letain T.E."/>
            <person name="Chakicherla A."/>
            <person name="Larimer F.W."/>
            <person name="Richardson P.M."/>
            <person name="Coleman M.A."/>
            <person name="Wood A.P."/>
            <person name="Kelly D.P."/>
        </authorList>
    </citation>
    <scope>NUCLEOTIDE SEQUENCE [LARGE SCALE GENOMIC DNA]</scope>
    <source>
        <strain evidence="2 3">ATCC 25259</strain>
    </source>
</reference>
<dbReference type="EMBL" id="CP000116">
    <property type="protein sequence ID" value="AAZ97299.1"/>
    <property type="molecule type" value="Genomic_DNA"/>
</dbReference>
<dbReference type="KEGG" id="tbd:Tbd_1346"/>
<accession>Q3SJ68</accession>
<protein>
    <submittedName>
        <fullName evidence="2">Uncharacterized protein</fullName>
    </submittedName>
</protein>
<evidence type="ECO:0000313" key="2">
    <source>
        <dbReference type="EMBL" id="AAZ97299.1"/>
    </source>
</evidence>
<dbReference type="HOGENOM" id="CLU_1255472_0_0_4"/>
<evidence type="ECO:0000313" key="3">
    <source>
        <dbReference type="Proteomes" id="UP000008291"/>
    </source>
</evidence>
<gene>
    <name evidence="2" type="ordered locus">Tbd_1346</name>
</gene>
<organism evidence="2 3">
    <name type="scientific">Thiobacillus denitrificans (strain ATCC 25259 / T1)</name>
    <dbReference type="NCBI Taxonomy" id="292415"/>
    <lineage>
        <taxon>Bacteria</taxon>
        <taxon>Pseudomonadati</taxon>
        <taxon>Pseudomonadota</taxon>
        <taxon>Betaproteobacteria</taxon>
        <taxon>Nitrosomonadales</taxon>
        <taxon>Thiobacillaceae</taxon>
        <taxon>Thiobacillus</taxon>
    </lineage>
</organism>
<feature type="region of interest" description="Disordered" evidence="1">
    <location>
        <begin position="1"/>
        <end position="47"/>
    </location>
</feature>
<keyword evidence="3" id="KW-1185">Reference proteome</keyword>
<dbReference type="AlphaFoldDB" id="Q3SJ68"/>
<dbReference type="Proteomes" id="UP000008291">
    <property type="component" value="Chromosome"/>
</dbReference>
<feature type="compositionally biased region" description="Polar residues" evidence="1">
    <location>
        <begin position="34"/>
        <end position="47"/>
    </location>
</feature>
<dbReference type="STRING" id="292415.Tbd_1346"/>
<evidence type="ECO:0000256" key="1">
    <source>
        <dbReference type="SAM" id="MobiDB-lite"/>
    </source>
</evidence>
<sequence length="220" mass="24237">MSARKAGGNATRQRVSATRRRDAAPMAAFREIPRSTSTWSPTGQASACKPSQRTAVVRWLVATAGSARTDRGPFPEVKACIPQHVLEAAPSGRSTDASDPLDLFPNPGGPTMARIAPSFFYDPLKLVPLGGFDQPDDEKTKTVCKPLIPRRYTLCELWEAQSKPCRRGCKNQSNLLNRNLRLLNRTTATCSPKVNRFNDLRRGCLPANHDSIKTRTYGSR</sequence>
<name>Q3SJ68_THIDA</name>
<proteinExistence type="predicted"/>